<organism evidence="6 7">
    <name type="scientific">Nakaseomyces bracarensis</name>
    <dbReference type="NCBI Taxonomy" id="273131"/>
    <lineage>
        <taxon>Eukaryota</taxon>
        <taxon>Fungi</taxon>
        <taxon>Dikarya</taxon>
        <taxon>Ascomycota</taxon>
        <taxon>Saccharomycotina</taxon>
        <taxon>Saccharomycetes</taxon>
        <taxon>Saccharomycetales</taxon>
        <taxon>Saccharomycetaceae</taxon>
        <taxon>Nakaseomyces</taxon>
    </lineage>
</organism>
<dbReference type="PANTHER" id="PTHR21286:SF0">
    <property type="entry name" value="NUCLEAR PORE COMPLEX PROTEIN NUP160"/>
    <property type="match status" value="1"/>
</dbReference>
<dbReference type="PANTHER" id="PTHR21286">
    <property type="entry name" value="NUCLEAR PORE COMPLEX PROTEIN NUP160"/>
    <property type="match status" value="1"/>
</dbReference>
<evidence type="ECO:0000256" key="3">
    <source>
        <dbReference type="ARBA" id="ARBA00023242"/>
    </source>
</evidence>
<evidence type="ECO:0000259" key="4">
    <source>
        <dbReference type="Pfam" id="PF11715"/>
    </source>
</evidence>
<name>A0ABR4NQM0_9SACH</name>
<evidence type="ECO:0000313" key="6">
    <source>
        <dbReference type="EMBL" id="KAL3230551.1"/>
    </source>
</evidence>
<dbReference type="InterPro" id="IPR021717">
    <property type="entry name" value="Nucleoporin_Nup160"/>
</dbReference>
<feature type="domain" description="Nucleoporin NUP120 helical" evidence="5">
    <location>
        <begin position="506"/>
        <end position="688"/>
    </location>
</feature>
<proteinExistence type="predicted"/>
<dbReference type="Pfam" id="PF22114">
    <property type="entry name" value="NUP120_helical_2"/>
    <property type="match status" value="1"/>
</dbReference>
<comment type="subcellular location">
    <subcellularLocation>
        <location evidence="1">Nucleus</location>
    </subcellularLocation>
</comment>
<accession>A0ABR4NQM0</accession>
<dbReference type="Pfam" id="PF11715">
    <property type="entry name" value="Beta-prop_Nup120_160"/>
    <property type="match status" value="1"/>
</dbReference>
<gene>
    <name evidence="6" type="ORF">RNJ44_01000</name>
</gene>
<keyword evidence="2" id="KW-0813">Transport</keyword>
<reference evidence="6 7" key="1">
    <citation type="submission" date="2024-05" db="EMBL/GenBank/DDBJ databases">
        <title>Long read based assembly of the Candida bracarensis genome reveals expanded adhesin content.</title>
        <authorList>
            <person name="Marcet-Houben M."/>
            <person name="Ksiezopolska E."/>
            <person name="Gabaldon T."/>
        </authorList>
    </citation>
    <scope>NUCLEOTIDE SEQUENCE [LARGE SCALE GENOMIC DNA]</scope>
    <source>
        <strain evidence="6 7">CBM6</strain>
    </source>
</reference>
<feature type="domain" description="Nucleoporin Nup120/160 beta-propeller" evidence="4">
    <location>
        <begin position="85"/>
        <end position="387"/>
    </location>
</feature>
<sequence>MSCLSRIDINLQELSNEGSIINLYLDGRSNVDSLKDIRSSSPLSTKDRSRFSETIQLPNREYICYHLSSNYDVFTIYTLQKGAGGKVINVHLPTSTMNGHLTHSIMEYNGSIVIDAILKDSSFITITLPLEYIFGITEELPYDWINLQSPYDFTVRKPHMLYPVNYNFFIVFLEDGGLMGLKQGQENYLESIIFSDISYIQVITKMFSRRTENSPDKVVSCSVFENTFLIVLTQKCHLKIWSLETYSLIQDINLTEHYDTSLETVKHENCGNYLNLWNNILVTYLPIGNGIFEVGQISITEEGVFTYLKKNSIKTNLKKSSIWSLVDAKMSNPLDLNLSSTTYNIIVLWKSGNNSKLQILNIKTADFKEYEWIESFNKSMESLETEEISTLIQHYDFDKAVFKLKSSYSPTIYKKAEKILESNNISEGNNDEERQQYLANLETLLRDIKNNEMEVSSLTIYKKELILINTYETFNHSIYKINSSLENTFFNIFESSNEENDLSRYLKLLHGFFSTVSRGALLSTSGKFIDIVVGKYPKNKDLSDIFTEIYRESLEAAFDKENIQLLFNELSSYDLIQLLNDFIENHLREESYHLENFIEALVPDATNSCLTLKGLDSLIIIQHKFVKMILLSFLFLDFDINAFGNSLHALLDIHYKQALFLNLYQLDKKLLLESIYNRSGRYSNGIQIFSYSEFAGYLEYETSSIYNSPAIESPLVISFISDYVLNNTSKSQDLIQGYQRYIAEPFYQRNNLVLELLYAMSLFNCGKFEQSYEFFTINDYTDSELEHLPNFIRNVGANSIWFNLIQTLQDEYKRSSFYFELSRLFKQRDRTDIALQCISKSVEYSMKNIDTKEPPEFSRAQHLSYLDLLINFDMFAEILDVLRMSQDALDERTRMECFQKLLNNHEQGERFFTVLLRACDLGEKDELLLCNTDYNIIDGILKKSLEPLNWNSYQKLFSFRIINNKIREAAELIYEYLQQLSSDDYNMKLKCYLMVMNILKTLDDDLDQWFLNSGKAVTLADVCWEYDLLRK</sequence>
<keyword evidence="7" id="KW-1185">Reference proteome</keyword>
<dbReference type="Proteomes" id="UP001623330">
    <property type="component" value="Unassembled WGS sequence"/>
</dbReference>
<keyword evidence="3" id="KW-0539">Nucleus</keyword>
<evidence type="ECO:0000256" key="2">
    <source>
        <dbReference type="ARBA" id="ARBA00022448"/>
    </source>
</evidence>
<dbReference type="InterPro" id="IPR055090">
    <property type="entry name" value="NUP120_helical_saccharomycetes"/>
</dbReference>
<comment type="caution">
    <text evidence="6">The sequence shown here is derived from an EMBL/GenBank/DDBJ whole genome shotgun (WGS) entry which is preliminary data.</text>
</comment>
<evidence type="ECO:0000313" key="7">
    <source>
        <dbReference type="Proteomes" id="UP001623330"/>
    </source>
</evidence>
<evidence type="ECO:0000259" key="5">
    <source>
        <dbReference type="Pfam" id="PF22114"/>
    </source>
</evidence>
<dbReference type="InterPro" id="IPR059141">
    <property type="entry name" value="Beta-prop_Nup120_160"/>
</dbReference>
<dbReference type="EMBL" id="JBEVYD010000009">
    <property type="protein sequence ID" value="KAL3230551.1"/>
    <property type="molecule type" value="Genomic_DNA"/>
</dbReference>
<protein>
    <submittedName>
        <fullName evidence="6">Uncharacterized protein</fullName>
    </submittedName>
</protein>
<evidence type="ECO:0000256" key="1">
    <source>
        <dbReference type="ARBA" id="ARBA00004123"/>
    </source>
</evidence>